<feature type="domain" description="DUF2423" evidence="2">
    <location>
        <begin position="1"/>
        <end position="44"/>
    </location>
</feature>
<evidence type="ECO:0000313" key="4">
    <source>
        <dbReference type="RefSeq" id="XP_030984978.1"/>
    </source>
</evidence>
<keyword evidence="3" id="KW-1185">Reference proteome</keyword>
<dbReference type="InterPro" id="IPR019434">
    <property type="entry name" value="DUF2423"/>
</dbReference>
<accession>A0A6P8BCM3</accession>
<evidence type="ECO:0000259" key="2">
    <source>
        <dbReference type="Pfam" id="PF10338"/>
    </source>
</evidence>
<feature type="region of interest" description="Disordered" evidence="1">
    <location>
        <begin position="40"/>
        <end position="118"/>
    </location>
</feature>
<dbReference type="Pfam" id="PF10338">
    <property type="entry name" value="YBL028C_N"/>
    <property type="match status" value="1"/>
</dbReference>
<feature type="compositionally biased region" description="Basic residues" evidence="1">
    <location>
        <begin position="86"/>
        <end position="101"/>
    </location>
</feature>
<dbReference type="KEGG" id="pgri:PgNI_04570"/>
<sequence length="118" mass="12938">MAKSLRASSRKANNQRLKRNVFGPVEAARNERLSAKLMEIATQPKEAKMEDAAPESDENAQAEDAAEDATATVMEVDSGSAPKAASSKKKRVEKKRGKKSKSAIVFSSYKDRIAKKKR</sequence>
<dbReference type="PANTHER" id="PTHR28219">
    <property type="entry name" value="UPF0642 PROTEIN YBL028C"/>
    <property type="match status" value="1"/>
</dbReference>
<evidence type="ECO:0000256" key="1">
    <source>
        <dbReference type="SAM" id="MobiDB-lite"/>
    </source>
</evidence>
<feature type="region of interest" description="Disordered" evidence="1">
    <location>
        <begin position="1"/>
        <end position="23"/>
    </location>
</feature>
<evidence type="ECO:0000313" key="3">
    <source>
        <dbReference type="Proteomes" id="UP000515153"/>
    </source>
</evidence>
<organism evidence="3 4">
    <name type="scientific">Pyricularia grisea</name>
    <name type="common">Crabgrass-specific blast fungus</name>
    <name type="synonym">Magnaporthe grisea</name>
    <dbReference type="NCBI Taxonomy" id="148305"/>
    <lineage>
        <taxon>Eukaryota</taxon>
        <taxon>Fungi</taxon>
        <taxon>Dikarya</taxon>
        <taxon>Ascomycota</taxon>
        <taxon>Pezizomycotina</taxon>
        <taxon>Sordariomycetes</taxon>
        <taxon>Sordariomycetidae</taxon>
        <taxon>Magnaporthales</taxon>
        <taxon>Pyriculariaceae</taxon>
        <taxon>Pyricularia</taxon>
    </lineage>
</organism>
<protein>
    <recommendedName>
        <fullName evidence="2">DUF2423 domain-containing protein</fullName>
    </recommendedName>
</protein>
<dbReference type="RefSeq" id="XP_030984978.1">
    <property type="nucleotide sequence ID" value="XM_031124615.1"/>
</dbReference>
<dbReference type="GeneID" id="41959524"/>
<dbReference type="Proteomes" id="UP000515153">
    <property type="component" value="Unplaced"/>
</dbReference>
<dbReference type="GO" id="GO:0030687">
    <property type="term" value="C:preribosome, large subunit precursor"/>
    <property type="evidence" value="ECO:0007669"/>
    <property type="project" value="TreeGrafter"/>
</dbReference>
<gene>
    <name evidence="4" type="ORF">PgNI_04570</name>
</gene>
<reference evidence="4" key="1">
    <citation type="journal article" date="2019" name="Mol. Biol. Evol.">
        <title>Blast fungal genomes show frequent chromosomal changes, gene gains and losses, and effector gene turnover.</title>
        <authorList>
            <person name="Gomez Luciano L.B."/>
            <person name="Jason Tsai I."/>
            <person name="Chuma I."/>
            <person name="Tosa Y."/>
            <person name="Chen Y.H."/>
            <person name="Li J.Y."/>
            <person name="Li M.Y."/>
            <person name="Jade Lu M.Y."/>
            <person name="Nakayashiki H."/>
            <person name="Li W.H."/>
        </authorList>
    </citation>
    <scope>NUCLEOTIDE SEQUENCE</scope>
    <source>
        <strain evidence="4">NI907</strain>
    </source>
</reference>
<dbReference type="PANTHER" id="PTHR28219:SF1">
    <property type="entry name" value="UPF0642 PROTEIN YBL028C"/>
    <property type="match status" value="1"/>
</dbReference>
<reference evidence="4" key="2">
    <citation type="submission" date="2019-10" db="EMBL/GenBank/DDBJ databases">
        <authorList>
            <consortium name="NCBI Genome Project"/>
        </authorList>
    </citation>
    <scope>NUCLEOTIDE SEQUENCE</scope>
    <source>
        <strain evidence="4">NI907</strain>
    </source>
</reference>
<feature type="compositionally biased region" description="Acidic residues" evidence="1">
    <location>
        <begin position="52"/>
        <end position="67"/>
    </location>
</feature>
<dbReference type="AlphaFoldDB" id="A0A6P8BCM3"/>
<reference evidence="4" key="3">
    <citation type="submission" date="2025-08" db="UniProtKB">
        <authorList>
            <consortium name="RefSeq"/>
        </authorList>
    </citation>
    <scope>IDENTIFICATION</scope>
    <source>
        <strain evidence="4">NI907</strain>
    </source>
</reference>
<dbReference type="OrthoDB" id="4087970at2759"/>
<feature type="compositionally biased region" description="Polar residues" evidence="1">
    <location>
        <begin position="1"/>
        <end position="15"/>
    </location>
</feature>
<proteinExistence type="predicted"/>
<name>A0A6P8BCM3_PYRGI</name>